<dbReference type="InterPro" id="IPR000836">
    <property type="entry name" value="PRTase_dom"/>
</dbReference>
<dbReference type="UniPathway" id="UPA00070">
    <property type="reaction ID" value="UER00119"/>
</dbReference>
<dbReference type="Proteomes" id="UP000037035">
    <property type="component" value="Unassembled WGS sequence"/>
</dbReference>
<sequence>MEDVKTASAEMDDSKLVVTSQDDHPTRLIKTSIAHGILRFGEFELKSGRRSPYFYNTGLFNTGQLLNLLGVSYASKIMVLRGSLEFDVVYGPAYKGIPLAAITAAELDRLDPLKYHGVGFAFDRKEVKTYGEGGNIIGAPLQGKRVLIIDDVITAGTAIRESINTIQQNGGQFVGVLVILDRQEKSPDSQLSAIQILEKEYNTKIYSIIKLDHIIQLLKSIPDYQGHLLHMENYRKQWGV</sequence>
<keyword evidence="8" id="KW-0665">Pyrimidine biosynthesis</keyword>
<dbReference type="CDD" id="cd06223">
    <property type="entry name" value="PRTases_typeI"/>
    <property type="match status" value="1"/>
</dbReference>
<comment type="caution">
    <text evidence="10">The sequence shown here is derived from an EMBL/GenBank/DDBJ whole genome shotgun (WGS) entry which is preliminary data.</text>
</comment>
<name>A0A0L6V0U6_9BASI</name>
<dbReference type="EMBL" id="LAVV01007980">
    <property type="protein sequence ID" value="KNZ54142.1"/>
    <property type="molecule type" value="Genomic_DNA"/>
</dbReference>
<dbReference type="PANTHER" id="PTHR46683">
    <property type="entry name" value="OROTATE PHOSPHORIBOSYLTRANSFERASE 1-RELATED"/>
    <property type="match status" value="1"/>
</dbReference>
<comment type="pathway">
    <text evidence="2">Pyrimidine metabolism; UMP biosynthesis via de novo pathway; UMP from orotate: step 1/2.</text>
</comment>
<dbReference type="SUPFAM" id="SSF53271">
    <property type="entry name" value="PRTase-like"/>
    <property type="match status" value="1"/>
</dbReference>
<dbReference type="NCBIfam" id="TIGR00336">
    <property type="entry name" value="pyrE"/>
    <property type="match status" value="1"/>
</dbReference>
<dbReference type="InterPro" id="IPR023031">
    <property type="entry name" value="OPRT"/>
</dbReference>
<keyword evidence="7" id="KW-0808">Transferase</keyword>
<reference evidence="10 11" key="1">
    <citation type="submission" date="2015-08" db="EMBL/GenBank/DDBJ databases">
        <title>Next Generation Sequencing and Analysis of the Genome of Puccinia sorghi L Schw, the Causal Agent of Maize Common Rust.</title>
        <authorList>
            <person name="Rochi L."/>
            <person name="Burguener G."/>
            <person name="Darino M."/>
            <person name="Turjanski A."/>
            <person name="Kreff E."/>
            <person name="Dieguez M.J."/>
            <person name="Sacco F."/>
        </authorList>
    </citation>
    <scope>NUCLEOTIDE SEQUENCE [LARGE SCALE GENOMIC DNA]</scope>
    <source>
        <strain evidence="10 11">RO10H11247</strain>
    </source>
</reference>
<dbReference type="InterPro" id="IPR029057">
    <property type="entry name" value="PRTase-like"/>
</dbReference>
<comment type="similarity">
    <text evidence="3">Belongs to the purine/pyrimidine phosphoribosyltransferase family. PyrE subfamily.</text>
</comment>
<organism evidence="10 11">
    <name type="scientific">Puccinia sorghi</name>
    <dbReference type="NCBI Taxonomy" id="27349"/>
    <lineage>
        <taxon>Eukaryota</taxon>
        <taxon>Fungi</taxon>
        <taxon>Dikarya</taxon>
        <taxon>Basidiomycota</taxon>
        <taxon>Pucciniomycotina</taxon>
        <taxon>Pucciniomycetes</taxon>
        <taxon>Pucciniales</taxon>
        <taxon>Pucciniaceae</taxon>
        <taxon>Puccinia</taxon>
    </lineage>
</organism>
<dbReference type="AlphaFoldDB" id="A0A0L6V0U6"/>
<dbReference type="Gene3D" id="3.40.50.2020">
    <property type="match status" value="1"/>
</dbReference>
<evidence type="ECO:0000256" key="7">
    <source>
        <dbReference type="ARBA" id="ARBA00022679"/>
    </source>
</evidence>
<evidence type="ECO:0000313" key="10">
    <source>
        <dbReference type="EMBL" id="KNZ54142.1"/>
    </source>
</evidence>
<dbReference type="GO" id="GO:0004588">
    <property type="term" value="F:orotate phosphoribosyltransferase activity"/>
    <property type="evidence" value="ECO:0007669"/>
    <property type="project" value="UniProtKB-EC"/>
</dbReference>
<dbReference type="GO" id="GO:0005737">
    <property type="term" value="C:cytoplasm"/>
    <property type="evidence" value="ECO:0007669"/>
    <property type="project" value="TreeGrafter"/>
</dbReference>
<evidence type="ECO:0000256" key="2">
    <source>
        <dbReference type="ARBA" id="ARBA00004889"/>
    </source>
</evidence>
<dbReference type="STRING" id="27349.A0A0L6V0U6"/>
<dbReference type="GO" id="GO:0044205">
    <property type="term" value="P:'de novo' UMP biosynthetic process"/>
    <property type="evidence" value="ECO:0007669"/>
    <property type="project" value="UniProtKB-UniPathway"/>
</dbReference>
<accession>A0A0L6V0U6</accession>
<dbReference type="HAMAP" id="MF_01208">
    <property type="entry name" value="PyrE"/>
    <property type="match status" value="1"/>
</dbReference>
<comment type="function">
    <text evidence="1">Catalyzes the transfer of a ribosyl phosphate group from 5-phosphoribose 1-diphosphate to orotate, leading to the formation of orotidine monophosphate (OMP).</text>
</comment>
<evidence type="ECO:0000256" key="3">
    <source>
        <dbReference type="ARBA" id="ARBA00006340"/>
    </source>
</evidence>
<gene>
    <name evidence="10" type="ORF">VP01_302g5</name>
</gene>
<evidence type="ECO:0000256" key="8">
    <source>
        <dbReference type="ARBA" id="ARBA00022975"/>
    </source>
</evidence>
<dbReference type="GO" id="GO:0046132">
    <property type="term" value="P:pyrimidine ribonucleoside biosynthetic process"/>
    <property type="evidence" value="ECO:0007669"/>
    <property type="project" value="TreeGrafter"/>
</dbReference>
<evidence type="ECO:0000259" key="9">
    <source>
        <dbReference type="Pfam" id="PF00156"/>
    </source>
</evidence>
<evidence type="ECO:0000256" key="6">
    <source>
        <dbReference type="ARBA" id="ARBA00022676"/>
    </source>
</evidence>
<dbReference type="Pfam" id="PF00156">
    <property type="entry name" value="Pribosyltran"/>
    <property type="match status" value="1"/>
</dbReference>
<comment type="subunit">
    <text evidence="4">Homodimer.</text>
</comment>
<dbReference type="VEuPathDB" id="FungiDB:VP01_302g5"/>
<keyword evidence="11" id="KW-1185">Reference proteome</keyword>
<dbReference type="GO" id="GO:0006207">
    <property type="term" value="P:'de novo' pyrimidine nucleobase biosynthetic process"/>
    <property type="evidence" value="ECO:0007669"/>
    <property type="project" value="TreeGrafter"/>
</dbReference>
<dbReference type="EC" id="2.4.2.10" evidence="5"/>
<dbReference type="OrthoDB" id="5553476at2759"/>
<evidence type="ECO:0000256" key="1">
    <source>
        <dbReference type="ARBA" id="ARBA00003769"/>
    </source>
</evidence>
<evidence type="ECO:0000256" key="5">
    <source>
        <dbReference type="ARBA" id="ARBA00011971"/>
    </source>
</evidence>
<protein>
    <recommendedName>
        <fullName evidence="5">orotate phosphoribosyltransferase</fullName>
        <ecNumber evidence="5">2.4.2.10</ecNumber>
    </recommendedName>
</protein>
<feature type="domain" description="Phosphoribosyltransferase" evidence="9">
    <location>
        <begin position="84"/>
        <end position="200"/>
    </location>
</feature>
<dbReference type="InterPro" id="IPR004467">
    <property type="entry name" value="Or_phspho_trans_dom"/>
</dbReference>
<evidence type="ECO:0000313" key="11">
    <source>
        <dbReference type="Proteomes" id="UP000037035"/>
    </source>
</evidence>
<keyword evidence="6" id="KW-0328">Glycosyltransferase</keyword>
<proteinExistence type="inferred from homology"/>
<dbReference type="FunFam" id="3.40.50.2020:FF:000008">
    <property type="entry name" value="Orotate phosphoribosyltransferase"/>
    <property type="match status" value="1"/>
</dbReference>
<evidence type="ECO:0000256" key="4">
    <source>
        <dbReference type="ARBA" id="ARBA00011738"/>
    </source>
</evidence>
<dbReference type="PANTHER" id="PTHR46683:SF1">
    <property type="entry name" value="OROTATE PHOSPHORIBOSYLTRANSFERASE 1-RELATED"/>
    <property type="match status" value="1"/>
</dbReference>